<feature type="domain" description="Zn(2)-C6 fungal-type" evidence="6">
    <location>
        <begin position="28"/>
        <end position="57"/>
    </location>
</feature>
<dbReference type="InterPro" id="IPR036864">
    <property type="entry name" value="Zn2-C6_fun-type_DNA-bd_sf"/>
</dbReference>
<protein>
    <recommendedName>
        <fullName evidence="6">Zn(2)-C6 fungal-type domain-containing protein</fullName>
    </recommendedName>
</protein>
<evidence type="ECO:0000256" key="1">
    <source>
        <dbReference type="ARBA" id="ARBA00022723"/>
    </source>
</evidence>
<dbReference type="PROSITE" id="PS00463">
    <property type="entry name" value="ZN2_CY6_FUNGAL_1"/>
    <property type="match status" value="1"/>
</dbReference>
<evidence type="ECO:0000256" key="5">
    <source>
        <dbReference type="ARBA" id="ARBA00023242"/>
    </source>
</evidence>
<organism evidence="7 8">
    <name type="scientific">Extremus antarcticus</name>
    <dbReference type="NCBI Taxonomy" id="702011"/>
    <lineage>
        <taxon>Eukaryota</taxon>
        <taxon>Fungi</taxon>
        <taxon>Dikarya</taxon>
        <taxon>Ascomycota</taxon>
        <taxon>Pezizomycotina</taxon>
        <taxon>Dothideomycetes</taxon>
        <taxon>Dothideomycetidae</taxon>
        <taxon>Mycosphaerellales</taxon>
        <taxon>Extremaceae</taxon>
        <taxon>Extremus</taxon>
    </lineage>
</organism>
<dbReference type="SUPFAM" id="SSF57701">
    <property type="entry name" value="Zn2/Cys6 DNA-binding domain"/>
    <property type="match status" value="1"/>
</dbReference>
<dbReference type="CDD" id="cd00067">
    <property type="entry name" value="GAL4"/>
    <property type="match status" value="1"/>
</dbReference>
<evidence type="ECO:0000256" key="3">
    <source>
        <dbReference type="ARBA" id="ARBA00023015"/>
    </source>
</evidence>
<proteinExistence type="predicted"/>
<evidence type="ECO:0000256" key="2">
    <source>
        <dbReference type="ARBA" id="ARBA00022833"/>
    </source>
</evidence>
<dbReference type="PANTHER" id="PTHR47660:SF2">
    <property type="entry name" value="TRANSCRIPTION FACTOR WITH C2H2 AND ZN(2)-CYS(6) DNA BINDING DOMAIN (EUROFUNG)"/>
    <property type="match status" value="1"/>
</dbReference>
<evidence type="ECO:0000256" key="4">
    <source>
        <dbReference type="ARBA" id="ARBA00023163"/>
    </source>
</evidence>
<accession>A0AAJ0D964</accession>
<sequence length="227" mass="24646">MRICQPGLSDEIRSANGKTRPLNKTKRACDECAKAKAKCNHRIPCDRCHRKSIKCEMTRKGYEDPYADYNIATPAATPPATTAPGLEEIPEADTQEIVEQAPRLDHIFDSGVALSLGPMVMIPPVDPALQLAEAVCNSESEAALSHELSESEPNTKALTLPLSPQSTQVHDNSSIYMDHASMMADFDLSGSNCSFGLDADPVSLHLASMGNLDLLFNTQSQYQPMQA</sequence>
<dbReference type="Gene3D" id="4.10.240.10">
    <property type="entry name" value="Zn(2)-C6 fungal-type DNA-binding domain"/>
    <property type="match status" value="1"/>
</dbReference>
<keyword evidence="4" id="KW-0804">Transcription</keyword>
<evidence type="ECO:0000313" key="8">
    <source>
        <dbReference type="Proteomes" id="UP001271007"/>
    </source>
</evidence>
<keyword evidence="8" id="KW-1185">Reference proteome</keyword>
<dbReference type="AlphaFoldDB" id="A0AAJ0D964"/>
<evidence type="ECO:0000259" key="6">
    <source>
        <dbReference type="PROSITE" id="PS50048"/>
    </source>
</evidence>
<name>A0AAJ0D964_9PEZI</name>
<keyword evidence="5" id="KW-0539">Nucleus</keyword>
<dbReference type="InterPro" id="IPR001138">
    <property type="entry name" value="Zn2Cys6_DnaBD"/>
</dbReference>
<comment type="caution">
    <text evidence="7">The sequence shown here is derived from an EMBL/GenBank/DDBJ whole genome shotgun (WGS) entry which is preliminary data.</text>
</comment>
<dbReference type="EMBL" id="JAWDJX010000198">
    <property type="protein sequence ID" value="KAK3045567.1"/>
    <property type="molecule type" value="Genomic_DNA"/>
</dbReference>
<dbReference type="Proteomes" id="UP001271007">
    <property type="component" value="Unassembled WGS sequence"/>
</dbReference>
<dbReference type="PROSITE" id="PS50048">
    <property type="entry name" value="ZN2_CY6_FUNGAL_2"/>
    <property type="match status" value="1"/>
</dbReference>
<dbReference type="PANTHER" id="PTHR47660">
    <property type="entry name" value="TRANSCRIPTION FACTOR WITH C2H2 AND ZN(2)-CYS(6) DNA BINDING DOMAIN (EUROFUNG)-RELATED-RELATED"/>
    <property type="match status" value="1"/>
</dbReference>
<evidence type="ECO:0000313" key="7">
    <source>
        <dbReference type="EMBL" id="KAK3045567.1"/>
    </source>
</evidence>
<keyword evidence="3" id="KW-0805">Transcription regulation</keyword>
<gene>
    <name evidence="7" type="ORF">LTR09_012864</name>
</gene>
<keyword evidence="1" id="KW-0479">Metal-binding</keyword>
<dbReference type="GO" id="GO:0008270">
    <property type="term" value="F:zinc ion binding"/>
    <property type="evidence" value="ECO:0007669"/>
    <property type="project" value="InterPro"/>
</dbReference>
<dbReference type="GO" id="GO:0000981">
    <property type="term" value="F:DNA-binding transcription factor activity, RNA polymerase II-specific"/>
    <property type="evidence" value="ECO:0007669"/>
    <property type="project" value="InterPro"/>
</dbReference>
<keyword evidence="2" id="KW-0862">Zinc</keyword>
<dbReference type="Pfam" id="PF00172">
    <property type="entry name" value="Zn_clus"/>
    <property type="match status" value="1"/>
</dbReference>
<reference evidence="7" key="1">
    <citation type="submission" date="2023-04" db="EMBL/GenBank/DDBJ databases">
        <title>Black Yeasts Isolated from many extreme environments.</title>
        <authorList>
            <person name="Coleine C."/>
            <person name="Stajich J.E."/>
            <person name="Selbmann L."/>
        </authorList>
    </citation>
    <scope>NUCLEOTIDE SEQUENCE</scope>
    <source>
        <strain evidence="7">CCFEE 5312</strain>
    </source>
</reference>